<reference evidence="2 3" key="1">
    <citation type="journal article" date="2014" name="Genome Announc.">
        <title>Complete Genome Sequence of Polychlorinated Biphenyl Degrader Comamonas testosteroni TK102 (NBRC 109938).</title>
        <authorList>
            <person name="Fukuda K."/>
            <person name="Hosoyama A."/>
            <person name="Tsuchikane K."/>
            <person name="Ohji S."/>
            <person name="Yamazoe A."/>
            <person name="Fujita N."/>
            <person name="Shintani M."/>
            <person name="Kimbara K."/>
        </authorList>
    </citation>
    <scope>NUCLEOTIDE SEQUENCE [LARGE SCALE GENOMIC DNA]</scope>
    <source>
        <strain evidence="2">TK102</strain>
    </source>
</reference>
<protein>
    <submittedName>
        <fullName evidence="2">Uncharacterized protein</fullName>
    </submittedName>
</protein>
<dbReference type="Proteomes" id="UP000028782">
    <property type="component" value="Chromosome"/>
</dbReference>
<feature type="region of interest" description="Disordered" evidence="1">
    <location>
        <begin position="1"/>
        <end position="30"/>
    </location>
</feature>
<evidence type="ECO:0000313" key="3">
    <source>
        <dbReference type="Proteomes" id="UP000028782"/>
    </source>
</evidence>
<proteinExistence type="predicted"/>
<accession>A0A076PKK7</accession>
<name>A0A076PKK7_COMTE</name>
<dbReference type="EMBL" id="CP006704">
    <property type="protein sequence ID" value="AIJ46233.1"/>
    <property type="molecule type" value="Genomic_DNA"/>
</dbReference>
<dbReference type="KEGG" id="ctes:O987_10550"/>
<organism evidence="2 3">
    <name type="scientific">Comamonas testosteroni TK102</name>
    <dbReference type="NCBI Taxonomy" id="1392005"/>
    <lineage>
        <taxon>Bacteria</taxon>
        <taxon>Pseudomonadati</taxon>
        <taxon>Pseudomonadota</taxon>
        <taxon>Betaproteobacteria</taxon>
        <taxon>Burkholderiales</taxon>
        <taxon>Comamonadaceae</taxon>
        <taxon>Comamonas</taxon>
    </lineage>
</organism>
<dbReference type="HOGENOM" id="CLU_3402983_0_0_4"/>
<sequence length="30" mass="3283">MNRSYEIADLAQPALQGGEQQGHAQRGLQD</sequence>
<evidence type="ECO:0000313" key="2">
    <source>
        <dbReference type="EMBL" id="AIJ46233.1"/>
    </source>
</evidence>
<evidence type="ECO:0000256" key="1">
    <source>
        <dbReference type="SAM" id="MobiDB-lite"/>
    </source>
</evidence>
<dbReference type="AlphaFoldDB" id="A0A076PKK7"/>
<gene>
    <name evidence="2" type="ORF">O987_10550</name>
</gene>